<keyword evidence="2 10" id="KW-0690">Ribosome biogenesis</keyword>
<dbReference type="AlphaFoldDB" id="A0A5Q2RK08"/>
<evidence type="ECO:0000256" key="10">
    <source>
        <dbReference type="HAMAP-Rule" id="MF_01820"/>
    </source>
</evidence>
<dbReference type="Gene3D" id="3.40.50.300">
    <property type="entry name" value="P-loop containing nucleotide triphosphate hydrolases"/>
    <property type="match status" value="1"/>
</dbReference>
<feature type="binding site" evidence="10">
    <location>
        <position position="282"/>
    </location>
    <ligand>
        <name>Zn(2+)</name>
        <dbReference type="ChEBI" id="CHEBI:29105"/>
    </ligand>
</feature>
<dbReference type="GO" id="GO:0046872">
    <property type="term" value="F:metal ion binding"/>
    <property type="evidence" value="ECO:0007669"/>
    <property type="project" value="UniProtKB-KW"/>
</dbReference>
<dbReference type="HAMAP" id="MF_01820">
    <property type="entry name" value="GTPase_RsgA"/>
    <property type="match status" value="1"/>
</dbReference>
<comment type="cofactor">
    <cofactor evidence="10">
        <name>Zn(2+)</name>
        <dbReference type="ChEBI" id="CHEBI:29105"/>
    </cofactor>
    <text evidence="10">Binds 1 zinc ion per subunit.</text>
</comment>
<keyword evidence="5 10" id="KW-0547">Nucleotide-binding</keyword>
<dbReference type="EMBL" id="CP045851">
    <property type="protein sequence ID" value="QGG94901.1"/>
    <property type="molecule type" value="Genomic_DNA"/>
</dbReference>
<evidence type="ECO:0000259" key="12">
    <source>
        <dbReference type="PROSITE" id="PS50936"/>
    </source>
</evidence>
<dbReference type="Pfam" id="PF03193">
    <property type="entry name" value="RsgA_GTPase"/>
    <property type="match status" value="1"/>
</dbReference>
<feature type="binding site" evidence="10">
    <location>
        <position position="284"/>
    </location>
    <ligand>
        <name>Zn(2+)</name>
        <dbReference type="ChEBI" id="CHEBI:29105"/>
    </ligand>
</feature>
<organism evidence="14 15">
    <name type="scientific">Actinomarinicola tropica</name>
    <dbReference type="NCBI Taxonomy" id="2789776"/>
    <lineage>
        <taxon>Bacteria</taxon>
        <taxon>Bacillati</taxon>
        <taxon>Actinomycetota</taxon>
        <taxon>Acidimicrobiia</taxon>
        <taxon>Acidimicrobiales</taxon>
        <taxon>Iamiaceae</taxon>
        <taxon>Actinomarinicola</taxon>
    </lineage>
</organism>
<dbReference type="PROSITE" id="PS00675">
    <property type="entry name" value="SIGMA54_INTERACT_1"/>
    <property type="match status" value="1"/>
</dbReference>
<comment type="subunit">
    <text evidence="10">Monomer. Associates with 30S ribosomal subunit, binds 16S rRNA.</text>
</comment>
<dbReference type="Gene3D" id="1.10.40.50">
    <property type="entry name" value="Probable gtpase engc, domain 3"/>
    <property type="match status" value="1"/>
</dbReference>
<feature type="region of interest" description="Disordered" evidence="11">
    <location>
        <begin position="319"/>
        <end position="350"/>
    </location>
</feature>
<keyword evidence="15" id="KW-1185">Reference proteome</keyword>
<dbReference type="GO" id="GO:0005737">
    <property type="term" value="C:cytoplasm"/>
    <property type="evidence" value="ECO:0007669"/>
    <property type="project" value="UniProtKB-SubCell"/>
</dbReference>
<dbReference type="KEGG" id="atq:GH723_07135"/>
<comment type="function">
    <text evidence="10">One of several proteins that assist in the late maturation steps of the functional core of the 30S ribosomal subunit. Helps release RbfA from mature subunits. May play a role in the assembly of ribosomal proteins into the subunit. Circularly permuted GTPase that catalyzes slow GTP hydrolysis, GTPase activity is stimulated by the 30S ribosomal subunit.</text>
</comment>
<feature type="domain" description="EngC GTPase" evidence="12">
    <location>
        <begin position="106"/>
        <end position="252"/>
    </location>
</feature>
<comment type="subcellular location">
    <subcellularLocation>
        <location evidence="10">Cytoplasm</location>
    </subcellularLocation>
</comment>
<feature type="binding site" evidence="10">
    <location>
        <begin position="145"/>
        <end position="148"/>
    </location>
    <ligand>
        <name>GTP</name>
        <dbReference type="ChEBI" id="CHEBI:37565"/>
    </ligand>
</feature>
<evidence type="ECO:0000256" key="9">
    <source>
        <dbReference type="ARBA" id="ARBA00023134"/>
    </source>
</evidence>
<feature type="compositionally biased region" description="Basic and acidic residues" evidence="11">
    <location>
        <begin position="319"/>
        <end position="329"/>
    </location>
</feature>
<dbReference type="PROSITE" id="PS50936">
    <property type="entry name" value="ENGC_GTPASE"/>
    <property type="match status" value="1"/>
</dbReference>
<feature type="binding site" evidence="10">
    <location>
        <position position="277"/>
    </location>
    <ligand>
        <name>Zn(2+)</name>
        <dbReference type="ChEBI" id="CHEBI:29105"/>
    </ligand>
</feature>
<dbReference type="NCBIfam" id="TIGR00157">
    <property type="entry name" value="ribosome small subunit-dependent GTPase A"/>
    <property type="match status" value="1"/>
</dbReference>
<keyword evidence="8 10" id="KW-0694">RNA-binding</keyword>
<keyword evidence="3 10" id="KW-0479">Metal-binding</keyword>
<evidence type="ECO:0000313" key="14">
    <source>
        <dbReference type="EMBL" id="QGG94901.1"/>
    </source>
</evidence>
<evidence type="ECO:0000256" key="7">
    <source>
        <dbReference type="ARBA" id="ARBA00022833"/>
    </source>
</evidence>
<dbReference type="GO" id="GO:0019843">
    <property type="term" value="F:rRNA binding"/>
    <property type="evidence" value="ECO:0007669"/>
    <property type="project" value="UniProtKB-KW"/>
</dbReference>
<evidence type="ECO:0000259" key="13">
    <source>
        <dbReference type="PROSITE" id="PS51721"/>
    </source>
</evidence>
<dbReference type="GO" id="GO:0005525">
    <property type="term" value="F:GTP binding"/>
    <property type="evidence" value="ECO:0007669"/>
    <property type="project" value="UniProtKB-UniRule"/>
</dbReference>
<proteinExistence type="inferred from homology"/>
<accession>A0A5Q2RK08</accession>
<dbReference type="InterPro" id="IPR027417">
    <property type="entry name" value="P-loop_NTPase"/>
</dbReference>
<evidence type="ECO:0000256" key="4">
    <source>
        <dbReference type="ARBA" id="ARBA00022730"/>
    </source>
</evidence>
<evidence type="ECO:0000313" key="15">
    <source>
        <dbReference type="Proteomes" id="UP000334019"/>
    </source>
</evidence>
<dbReference type="InterPro" id="IPR010914">
    <property type="entry name" value="RsgA_GTPase_dom"/>
</dbReference>
<feature type="binding site" evidence="10">
    <location>
        <begin position="196"/>
        <end position="204"/>
    </location>
    <ligand>
        <name>GTP</name>
        <dbReference type="ChEBI" id="CHEBI:37565"/>
    </ligand>
</feature>
<dbReference type="EC" id="3.6.1.-" evidence="10"/>
<evidence type="ECO:0000256" key="2">
    <source>
        <dbReference type="ARBA" id="ARBA00022517"/>
    </source>
</evidence>
<dbReference type="PANTHER" id="PTHR32120:SF10">
    <property type="entry name" value="SMALL RIBOSOMAL SUBUNIT BIOGENESIS GTPASE RSGA"/>
    <property type="match status" value="1"/>
</dbReference>
<dbReference type="InterPro" id="IPR004881">
    <property type="entry name" value="Ribosome_biogen_GTPase_RsgA"/>
</dbReference>
<sequence>MSDDRYGALVDIGWSDRWTALFAEAVEDTGASDDARPGRVTRHDGVAVMVATAEGVVQLPVRGVLAPPTVGDWVVVDGGAVSAVLPRHSLIRRRDVDKDVEQLIAANVDVVACVCGLDRPVKLGRIQRTAMLAWDAGAVPVVVLTKADLVPDAAAEAERVEAAFPAIDVYVVDARGGTGLERLRDVIAGRSVVLVGESGAGKSTLTNALAGEERAVTGEVRRGDAKGRHTTTARELHPLGDGAVVIDSPGIRSVGVWVDADVLSSSFGDVEDLAEACRFNDCAHDTEPGCAVLAAVEGGELAPARLDAWREMAREVAAAERRADPQAERRHGRRVARVVKEAKRQRPDQR</sequence>
<comment type="similarity">
    <text evidence="10">Belongs to the TRAFAC class YlqF/YawG GTPase family. RsgA subfamily.</text>
</comment>
<gene>
    <name evidence="10 14" type="primary">rsgA</name>
    <name evidence="14" type="ORF">GH723_07135</name>
</gene>
<dbReference type="InterPro" id="IPR025662">
    <property type="entry name" value="Sigma_54_int_dom_ATP-bd_1"/>
</dbReference>
<reference evidence="14 15" key="1">
    <citation type="submission" date="2019-11" db="EMBL/GenBank/DDBJ databases">
        <authorList>
            <person name="He Y."/>
        </authorList>
    </citation>
    <scope>NUCLEOTIDE SEQUENCE [LARGE SCALE GENOMIC DNA]</scope>
    <source>
        <strain evidence="14 15">SCSIO 58843</strain>
    </source>
</reference>
<keyword evidence="9 10" id="KW-0342">GTP-binding</keyword>
<keyword evidence="6 10" id="KW-0378">Hydrolase</keyword>
<keyword evidence="7 10" id="KW-0862">Zinc</keyword>
<evidence type="ECO:0000256" key="8">
    <source>
        <dbReference type="ARBA" id="ARBA00022884"/>
    </source>
</evidence>
<evidence type="ECO:0000256" key="11">
    <source>
        <dbReference type="SAM" id="MobiDB-lite"/>
    </source>
</evidence>
<feature type="binding site" evidence="10">
    <location>
        <position position="290"/>
    </location>
    <ligand>
        <name>Zn(2+)</name>
        <dbReference type="ChEBI" id="CHEBI:29105"/>
    </ligand>
</feature>
<dbReference type="SUPFAM" id="SSF52540">
    <property type="entry name" value="P-loop containing nucleoside triphosphate hydrolases"/>
    <property type="match status" value="1"/>
</dbReference>
<keyword evidence="4 10" id="KW-0699">rRNA-binding</keyword>
<dbReference type="PROSITE" id="PS51721">
    <property type="entry name" value="G_CP"/>
    <property type="match status" value="1"/>
</dbReference>
<dbReference type="GO" id="GO:0042274">
    <property type="term" value="P:ribosomal small subunit biogenesis"/>
    <property type="evidence" value="ECO:0007669"/>
    <property type="project" value="UniProtKB-UniRule"/>
</dbReference>
<evidence type="ECO:0000256" key="6">
    <source>
        <dbReference type="ARBA" id="ARBA00022801"/>
    </source>
</evidence>
<name>A0A5Q2RK08_9ACTN</name>
<dbReference type="InterPro" id="IPR030378">
    <property type="entry name" value="G_CP_dom"/>
</dbReference>
<keyword evidence="1 10" id="KW-0963">Cytoplasm</keyword>
<dbReference type="PANTHER" id="PTHR32120">
    <property type="entry name" value="SMALL RIBOSOMAL SUBUNIT BIOGENESIS GTPASE RSGA"/>
    <property type="match status" value="1"/>
</dbReference>
<dbReference type="CDD" id="cd01854">
    <property type="entry name" value="YjeQ_EngC"/>
    <property type="match status" value="1"/>
</dbReference>
<dbReference type="Proteomes" id="UP000334019">
    <property type="component" value="Chromosome"/>
</dbReference>
<feature type="domain" description="CP-type G" evidence="13">
    <location>
        <begin position="97"/>
        <end position="254"/>
    </location>
</feature>
<evidence type="ECO:0000256" key="1">
    <source>
        <dbReference type="ARBA" id="ARBA00022490"/>
    </source>
</evidence>
<feature type="compositionally biased region" description="Basic and acidic residues" evidence="11">
    <location>
        <begin position="338"/>
        <end position="350"/>
    </location>
</feature>
<evidence type="ECO:0000256" key="5">
    <source>
        <dbReference type="ARBA" id="ARBA00022741"/>
    </source>
</evidence>
<protein>
    <recommendedName>
        <fullName evidence="10">Small ribosomal subunit biogenesis GTPase RsgA</fullName>
        <ecNumber evidence="10">3.6.1.-</ecNumber>
    </recommendedName>
</protein>
<evidence type="ECO:0000256" key="3">
    <source>
        <dbReference type="ARBA" id="ARBA00022723"/>
    </source>
</evidence>
<dbReference type="GO" id="GO:0003924">
    <property type="term" value="F:GTPase activity"/>
    <property type="evidence" value="ECO:0007669"/>
    <property type="project" value="UniProtKB-UniRule"/>
</dbReference>